<sequence length="295" mass="32381">MMDHIQRFMFDDTNVRGEVATLADTFGEVVARHDYPAGIRRQLGELLAAAALLTTTIKLDGVLSLEVRGKGAATLLMAESNPGNEEHAQSLRAVARFDENADIASDISLADLMGEGHIVMTLDPRDGQRYQGIVALDSDTLAGCLEHYFSQSEQLPTRLWLAAGEHAAGGLLLQTLPDDQSSKDPDAWNRSTKLAETVKSDELLSLAPTELLYRLYHEEQIRVFDPAPLSFGCTCSRERFAAALLSMGETELRETLETRQAIDTQCHFCNTSYHFSAADIEHLIENPGAPSPTVH</sequence>
<comment type="caution">
    <text evidence="7">The sequence shown here is derived from an EMBL/GenBank/DDBJ whole genome shotgun (WGS) entry which is preliminary data.</text>
</comment>
<reference evidence="7" key="1">
    <citation type="submission" date="2022-11" db="EMBL/GenBank/DDBJ databases">
        <title>Larsenimonas rhizosphaerae sp. nov., isolated from a tidal mudflat.</title>
        <authorList>
            <person name="Lee S.D."/>
            <person name="Kim I.S."/>
        </authorList>
    </citation>
    <scope>NUCLEOTIDE SEQUENCE</scope>
    <source>
        <strain evidence="7">GH2-1</strain>
    </source>
</reference>
<keyword evidence="3 6" id="KW-1015">Disulfide bond</keyword>
<dbReference type="GO" id="GO:0005737">
    <property type="term" value="C:cytoplasm"/>
    <property type="evidence" value="ECO:0007669"/>
    <property type="project" value="UniProtKB-SubCell"/>
</dbReference>
<dbReference type="NCBIfam" id="NF001033">
    <property type="entry name" value="PRK00114.1"/>
    <property type="match status" value="1"/>
</dbReference>
<keyword evidence="5 6" id="KW-0676">Redox-active center</keyword>
<dbReference type="AlphaFoldDB" id="A0AA41ZIG2"/>
<gene>
    <name evidence="6 7" type="primary">hslO</name>
    <name evidence="7" type="ORF">OQ287_11190</name>
</gene>
<dbReference type="GO" id="GO:0044183">
    <property type="term" value="F:protein folding chaperone"/>
    <property type="evidence" value="ECO:0007669"/>
    <property type="project" value="TreeGrafter"/>
</dbReference>
<dbReference type="Proteomes" id="UP001165678">
    <property type="component" value="Unassembled WGS sequence"/>
</dbReference>
<feature type="disulfide bond" description="Redox-active" evidence="6">
    <location>
        <begin position="266"/>
        <end position="269"/>
    </location>
</feature>
<evidence type="ECO:0000256" key="2">
    <source>
        <dbReference type="ARBA" id="ARBA00022833"/>
    </source>
</evidence>
<evidence type="ECO:0000313" key="8">
    <source>
        <dbReference type="Proteomes" id="UP001165678"/>
    </source>
</evidence>
<evidence type="ECO:0000313" key="7">
    <source>
        <dbReference type="EMBL" id="MCX2524804.1"/>
    </source>
</evidence>
<dbReference type="Gene3D" id="1.10.287.480">
    <property type="entry name" value="helix hairpin bin"/>
    <property type="match status" value="1"/>
</dbReference>
<keyword evidence="2 6" id="KW-0862">Zinc</keyword>
<dbReference type="SUPFAM" id="SSF64397">
    <property type="entry name" value="Hsp33 domain"/>
    <property type="match status" value="1"/>
</dbReference>
<name>A0AA41ZIG2_9GAMM</name>
<dbReference type="SUPFAM" id="SSF118352">
    <property type="entry name" value="HSP33 redox switch-like"/>
    <property type="match status" value="1"/>
</dbReference>
<evidence type="ECO:0000256" key="5">
    <source>
        <dbReference type="ARBA" id="ARBA00023284"/>
    </source>
</evidence>
<keyword evidence="8" id="KW-1185">Reference proteome</keyword>
<protein>
    <recommendedName>
        <fullName evidence="6">33 kDa chaperonin</fullName>
    </recommendedName>
    <alternativeName>
        <fullName evidence="6">Heat shock protein 33 homolog</fullName>
        <shortName evidence="6">HSP33</shortName>
    </alternativeName>
</protein>
<dbReference type="GO" id="GO:0042026">
    <property type="term" value="P:protein refolding"/>
    <property type="evidence" value="ECO:0007669"/>
    <property type="project" value="TreeGrafter"/>
</dbReference>
<feature type="disulfide bond" description="Redox-active" evidence="6">
    <location>
        <begin position="233"/>
        <end position="235"/>
    </location>
</feature>
<comment type="PTM">
    <text evidence="6">Under oxidizing conditions two disulfide bonds are formed involving the reactive cysteines. Under reducing conditions zinc is bound to the reactive cysteines and the protein is inactive.</text>
</comment>
<dbReference type="PANTHER" id="PTHR30111">
    <property type="entry name" value="33 KDA CHAPERONIN"/>
    <property type="match status" value="1"/>
</dbReference>
<dbReference type="InterPro" id="IPR023212">
    <property type="entry name" value="Hsp33_helix_hairpin_bin_dom_sf"/>
</dbReference>
<comment type="function">
    <text evidence="6">Redox regulated molecular chaperone. Protects both thermally unfolding and oxidatively damaged proteins from irreversible aggregation. Plays an important role in the bacterial defense system toward oxidative stress.</text>
</comment>
<proteinExistence type="inferred from homology"/>
<evidence type="ECO:0000256" key="1">
    <source>
        <dbReference type="ARBA" id="ARBA00022490"/>
    </source>
</evidence>
<keyword evidence="1 6" id="KW-0963">Cytoplasm</keyword>
<dbReference type="EMBL" id="JAPIVE010000003">
    <property type="protein sequence ID" value="MCX2524804.1"/>
    <property type="molecule type" value="Genomic_DNA"/>
</dbReference>
<keyword evidence="4 6" id="KW-0143">Chaperone</keyword>
<dbReference type="CDD" id="cd00498">
    <property type="entry name" value="Hsp33"/>
    <property type="match status" value="1"/>
</dbReference>
<evidence type="ECO:0000256" key="6">
    <source>
        <dbReference type="HAMAP-Rule" id="MF_00117"/>
    </source>
</evidence>
<dbReference type="PIRSF" id="PIRSF005261">
    <property type="entry name" value="Heat_shock_Hsp33"/>
    <property type="match status" value="1"/>
</dbReference>
<dbReference type="GO" id="GO:0051082">
    <property type="term" value="F:unfolded protein binding"/>
    <property type="evidence" value="ECO:0007669"/>
    <property type="project" value="UniProtKB-UniRule"/>
</dbReference>
<dbReference type="InterPro" id="IPR016153">
    <property type="entry name" value="Heat_shock_Hsp33_N"/>
</dbReference>
<dbReference type="HAMAP" id="MF_00117">
    <property type="entry name" value="HslO"/>
    <property type="match status" value="1"/>
</dbReference>
<evidence type="ECO:0000256" key="4">
    <source>
        <dbReference type="ARBA" id="ARBA00023186"/>
    </source>
</evidence>
<dbReference type="Gene3D" id="3.55.30.10">
    <property type="entry name" value="Hsp33 domain"/>
    <property type="match status" value="1"/>
</dbReference>
<comment type="similarity">
    <text evidence="6">Belongs to the HSP33 family.</text>
</comment>
<dbReference type="InterPro" id="IPR000397">
    <property type="entry name" value="Heat_shock_Hsp33"/>
</dbReference>
<evidence type="ECO:0000256" key="3">
    <source>
        <dbReference type="ARBA" id="ARBA00023157"/>
    </source>
</evidence>
<dbReference type="PANTHER" id="PTHR30111:SF1">
    <property type="entry name" value="33 KDA CHAPERONIN"/>
    <property type="match status" value="1"/>
</dbReference>
<dbReference type="Pfam" id="PF01430">
    <property type="entry name" value="HSP33"/>
    <property type="match status" value="1"/>
</dbReference>
<dbReference type="Gene3D" id="3.90.1280.10">
    <property type="entry name" value="HSP33 redox switch-like"/>
    <property type="match status" value="1"/>
</dbReference>
<dbReference type="InterPro" id="IPR016154">
    <property type="entry name" value="Heat_shock_Hsp33_C"/>
</dbReference>
<accession>A0AA41ZIG2</accession>
<dbReference type="RefSeq" id="WP_265896666.1">
    <property type="nucleotide sequence ID" value="NZ_JAPIVE010000003.1"/>
</dbReference>
<organism evidence="7 8">
    <name type="scientific">Larsenimonas rhizosphaerae</name>
    <dbReference type="NCBI Taxonomy" id="2944682"/>
    <lineage>
        <taxon>Bacteria</taxon>
        <taxon>Pseudomonadati</taxon>
        <taxon>Pseudomonadota</taxon>
        <taxon>Gammaproteobacteria</taxon>
        <taxon>Oceanospirillales</taxon>
        <taxon>Halomonadaceae</taxon>
        <taxon>Larsenimonas</taxon>
    </lineage>
</organism>
<comment type="subcellular location">
    <subcellularLocation>
        <location evidence="6">Cytoplasm</location>
    </subcellularLocation>
</comment>